<comment type="function">
    <text evidence="9">Part of the tripartite ATP-independent periplasmic (TRAP) transport system.</text>
</comment>
<protein>
    <recommendedName>
        <fullName evidence="9">TRAP transporter small permease protein</fullName>
    </recommendedName>
</protein>
<keyword evidence="6 9" id="KW-1133">Transmembrane helix</keyword>
<feature type="domain" description="Tripartite ATP-independent periplasmic transporters DctQ component" evidence="10">
    <location>
        <begin position="23"/>
        <end position="153"/>
    </location>
</feature>
<dbReference type="GO" id="GO:0022857">
    <property type="term" value="F:transmembrane transporter activity"/>
    <property type="evidence" value="ECO:0007669"/>
    <property type="project" value="UniProtKB-UniRule"/>
</dbReference>
<dbReference type="GO" id="GO:0005886">
    <property type="term" value="C:plasma membrane"/>
    <property type="evidence" value="ECO:0007669"/>
    <property type="project" value="UniProtKB-SubCell"/>
</dbReference>
<evidence type="ECO:0000256" key="3">
    <source>
        <dbReference type="ARBA" id="ARBA00022475"/>
    </source>
</evidence>
<dbReference type="Pfam" id="PF04290">
    <property type="entry name" value="DctQ"/>
    <property type="match status" value="1"/>
</dbReference>
<keyword evidence="2 9" id="KW-0813">Transport</keyword>
<keyword evidence="5 9" id="KW-0812">Transmembrane</keyword>
<proteinExistence type="inferred from homology"/>
<dbReference type="InterPro" id="IPR055348">
    <property type="entry name" value="DctQ"/>
</dbReference>
<reference evidence="11" key="1">
    <citation type="submission" date="2016-08" db="EMBL/GenBank/DDBJ databases">
        <authorList>
            <person name="Seilhamer J.J."/>
        </authorList>
    </citation>
    <scope>NUCLEOTIDE SEQUENCE</scope>
    <source>
        <strain evidence="11">86</strain>
    </source>
</reference>
<gene>
    <name evidence="11" type="ORF">KL86PLE_40367</name>
</gene>
<dbReference type="PANTHER" id="PTHR35011">
    <property type="entry name" value="2,3-DIKETO-L-GULONATE TRAP TRANSPORTER SMALL PERMEASE PROTEIN YIAM"/>
    <property type="match status" value="1"/>
</dbReference>
<evidence type="ECO:0000256" key="7">
    <source>
        <dbReference type="ARBA" id="ARBA00023136"/>
    </source>
</evidence>
<dbReference type="InterPro" id="IPR007387">
    <property type="entry name" value="TRAP_DctQ"/>
</dbReference>
<comment type="similarity">
    <text evidence="8 9">Belongs to the TRAP transporter small permease family.</text>
</comment>
<sequence>MLQVRRLIDFITAAICSVLLLAMVVLVTWQVISRYALNDPSTFSEELLRFGVIWLSLIGTAYVAGKTGHMSVDLIKDLLPGKWQAALNILIQVAFIAFAVGVLIIGGMRAVNIAAQQYTAVLQIPMGAIYGSLPVAGVLTLVYSILNIIDLLQGRATKAPVGDDIPAGE</sequence>
<keyword evidence="7 9" id="KW-0472">Membrane</keyword>
<dbReference type="AlphaFoldDB" id="A0A212LG70"/>
<keyword evidence="4 9" id="KW-0997">Cell inner membrane</keyword>
<feature type="transmembrane region" description="Helical" evidence="9">
    <location>
        <begin position="128"/>
        <end position="149"/>
    </location>
</feature>
<keyword evidence="3" id="KW-1003">Cell membrane</keyword>
<name>A0A212LG70_9HYPH</name>
<dbReference type="GO" id="GO:0015740">
    <property type="term" value="P:C4-dicarboxylate transport"/>
    <property type="evidence" value="ECO:0007669"/>
    <property type="project" value="TreeGrafter"/>
</dbReference>
<evidence type="ECO:0000259" key="10">
    <source>
        <dbReference type="Pfam" id="PF04290"/>
    </source>
</evidence>
<feature type="transmembrane region" description="Helical" evidence="9">
    <location>
        <begin position="85"/>
        <end position="108"/>
    </location>
</feature>
<evidence type="ECO:0000256" key="5">
    <source>
        <dbReference type="ARBA" id="ARBA00022692"/>
    </source>
</evidence>
<evidence type="ECO:0000256" key="8">
    <source>
        <dbReference type="ARBA" id="ARBA00038436"/>
    </source>
</evidence>
<accession>A0A212LG70</accession>
<organism evidence="11">
    <name type="scientific">uncultured Pleomorphomonas sp</name>
    <dbReference type="NCBI Taxonomy" id="442121"/>
    <lineage>
        <taxon>Bacteria</taxon>
        <taxon>Pseudomonadati</taxon>
        <taxon>Pseudomonadota</taxon>
        <taxon>Alphaproteobacteria</taxon>
        <taxon>Hyphomicrobiales</taxon>
        <taxon>Pleomorphomonadaceae</taxon>
        <taxon>Pleomorphomonas</taxon>
        <taxon>environmental samples</taxon>
    </lineage>
</organism>
<evidence type="ECO:0000256" key="2">
    <source>
        <dbReference type="ARBA" id="ARBA00022448"/>
    </source>
</evidence>
<comment type="subcellular location">
    <subcellularLocation>
        <location evidence="1 9">Cell inner membrane</location>
        <topology evidence="1 9">Multi-pass membrane protein</topology>
    </subcellularLocation>
</comment>
<dbReference type="EMBL" id="FMJD01000008">
    <property type="protein sequence ID" value="SCM76562.1"/>
    <property type="molecule type" value="Genomic_DNA"/>
</dbReference>
<evidence type="ECO:0000256" key="6">
    <source>
        <dbReference type="ARBA" id="ARBA00022989"/>
    </source>
</evidence>
<dbReference type="PANTHER" id="PTHR35011:SF2">
    <property type="entry name" value="2,3-DIKETO-L-GULONATE TRAP TRANSPORTER SMALL PERMEASE PROTEIN YIAM"/>
    <property type="match status" value="1"/>
</dbReference>
<evidence type="ECO:0000313" key="11">
    <source>
        <dbReference type="EMBL" id="SCM76562.1"/>
    </source>
</evidence>
<feature type="transmembrane region" description="Helical" evidence="9">
    <location>
        <begin position="7"/>
        <end position="32"/>
    </location>
</feature>
<comment type="subunit">
    <text evidence="9">The complex comprises the extracytoplasmic solute receptor protein and the two transmembrane proteins.</text>
</comment>
<feature type="transmembrane region" description="Helical" evidence="9">
    <location>
        <begin position="47"/>
        <end position="64"/>
    </location>
</feature>
<evidence type="ECO:0000256" key="9">
    <source>
        <dbReference type="RuleBase" id="RU369079"/>
    </source>
</evidence>
<dbReference type="RefSeq" id="WP_288196706.1">
    <property type="nucleotide sequence ID" value="NZ_LT608334.1"/>
</dbReference>
<evidence type="ECO:0000256" key="1">
    <source>
        <dbReference type="ARBA" id="ARBA00004429"/>
    </source>
</evidence>
<evidence type="ECO:0000256" key="4">
    <source>
        <dbReference type="ARBA" id="ARBA00022519"/>
    </source>
</evidence>